<protein>
    <recommendedName>
        <fullName evidence="4">MFS transporter</fullName>
    </recommendedName>
</protein>
<feature type="transmembrane region" description="Helical" evidence="1">
    <location>
        <begin position="194"/>
        <end position="216"/>
    </location>
</feature>
<dbReference type="Proteomes" id="UP000238083">
    <property type="component" value="Unassembled WGS sequence"/>
</dbReference>
<feature type="transmembrane region" description="Helical" evidence="1">
    <location>
        <begin position="272"/>
        <end position="293"/>
    </location>
</feature>
<comment type="caution">
    <text evidence="2">The sequence shown here is derived from an EMBL/GenBank/DDBJ whole genome shotgun (WGS) entry which is preliminary data.</text>
</comment>
<sequence length="370" mass="36378">MLTAFFAAAAWGRVGLAMTPLALLWSVHERTGSWAQAGLAGAGLALAEGLAGPQTARLVDRSGQTRVLPPLAAAHVVAVVAGTVVEVPPFAWGVAVGATLPQLGAFSAARWSHRLGPATGLSRAFGWEAVVNSTAFLLGPVLVSALAAAGHPAAGVPTALALVGSGTLVLAALRGSAPPPAPTAGRARRSPPRGIRVPLLVNAWLGVHFGALPVAVAAGAAAAAPTLFAVSSAGGLVAGLVMTRRPGVALHRAAWVLGGAGALLALPWPTPALGAVLFAVGAAVPPVVVAAAVRTRRDAAAHRLTSAFAWLASASAAGSAAGSALAGQGAERLGPAAVFALAAAALAAVPLTVLVCGRITRCERCARPDC</sequence>
<feature type="transmembrane region" description="Helical" evidence="1">
    <location>
        <begin position="65"/>
        <end position="84"/>
    </location>
</feature>
<keyword evidence="3" id="KW-1185">Reference proteome</keyword>
<dbReference type="EMBL" id="PVZF01000001">
    <property type="protein sequence ID" value="PRY18367.1"/>
    <property type="molecule type" value="Genomic_DNA"/>
</dbReference>
<evidence type="ECO:0000313" key="3">
    <source>
        <dbReference type="Proteomes" id="UP000238083"/>
    </source>
</evidence>
<name>A0A2T0RB39_9ACTN</name>
<evidence type="ECO:0000313" key="2">
    <source>
        <dbReference type="EMBL" id="PRY18367.1"/>
    </source>
</evidence>
<dbReference type="Gene3D" id="1.20.1250.20">
    <property type="entry name" value="MFS general substrate transporter like domains"/>
    <property type="match status" value="1"/>
</dbReference>
<proteinExistence type="predicted"/>
<dbReference type="PANTHER" id="PTHR23542">
    <property type="match status" value="1"/>
</dbReference>
<keyword evidence="1" id="KW-0472">Membrane</keyword>
<feature type="transmembrane region" description="Helical" evidence="1">
    <location>
        <begin position="154"/>
        <end position="173"/>
    </location>
</feature>
<dbReference type="PANTHER" id="PTHR23542:SF1">
    <property type="entry name" value="MAJOR FACILITATOR SUPERFAMILY (MFS) PROFILE DOMAIN-CONTAINING PROTEIN"/>
    <property type="match status" value="1"/>
</dbReference>
<keyword evidence="1" id="KW-0812">Transmembrane</keyword>
<dbReference type="SUPFAM" id="SSF103473">
    <property type="entry name" value="MFS general substrate transporter"/>
    <property type="match status" value="1"/>
</dbReference>
<dbReference type="RefSeq" id="WP_106206773.1">
    <property type="nucleotide sequence ID" value="NZ_PVZF01000001.1"/>
</dbReference>
<reference evidence="2 3" key="1">
    <citation type="submission" date="2018-03" db="EMBL/GenBank/DDBJ databases">
        <title>Genomic Encyclopedia of Archaeal and Bacterial Type Strains, Phase II (KMG-II): from individual species to whole genera.</title>
        <authorList>
            <person name="Goeker M."/>
        </authorList>
    </citation>
    <scope>NUCLEOTIDE SEQUENCE [LARGE SCALE GENOMIC DNA]</scope>
    <source>
        <strain evidence="2 3">DSM 19711</strain>
    </source>
</reference>
<feature type="transmembrane region" description="Helical" evidence="1">
    <location>
        <begin position="222"/>
        <end position="242"/>
    </location>
</feature>
<keyword evidence="1" id="KW-1133">Transmembrane helix</keyword>
<evidence type="ECO:0008006" key="4">
    <source>
        <dbReference type="Google" id="ProtNLM"/>
    </source>
</evidence>
<feature type="transmembrane region" description="Helical" evidence="1">
    <location>
        <begin position="249"/>
        <end position="266"/>
    </location>
</feature>
<evidence type="ECO:0000256" key="1">
    <source>
        <dbReference type="SAM" id="Phobius"/>
    </source>
</evidence>
<dbReference type="AlphaFoldDB" id="A0A2T0RB39"/>
<feature type="transmembrane region" description="Helical" evidence="1">
    <location>
        <begin position="305"/>
        <end position="327"/>
    </location>
</feature>
<accession>A0A2T0RB39</accession>
<gene>
    <name evidence="2" type="ORF">CLV37_101612</name>
</gene>
<dbReference type="OrthoDB" id="9180256at2"/>
<feature type="transmembrane region" description="Helical" evidence="1">
    <location>
        <begin position="333"/>
        <end position="357"/>
    </location>
</feature>
<organism evidence="2 3">
    <name type="scientific">Kineococcus rhizosphaerae</name>
    <dbReference type="NCBI Taxonomy" id="559628"/>
    <lineage>
        <taxon>Bacteria</taxon>
        <taxon>Bacillati</taxon>
        <taxon>Actinomycetota</taxon>
        <taxon>Actinomycetes</taxon>
        <taxon>Kineosporiales</taxon>
        <taxon>Kineosporiaceae</taxon>
        <taxon>Kineococcus</taxon>
    </lineage>
</organism>
<dbReference type="InterPro" id="IPR036259">
    <property type="entry name" value="MFS_trans_sf"/>
</dbReference>
<feature type="transmembrane region" description="Helical" evidence="1">
    <location>
        <begin position="129"/>
        <end position="148"/>
    </location>
</feature>
<feature type="transmembrane region" description="Helical" evidence="1">
    <location>
        <begin position="90"/>
        <end position="109"/>
    </location>
</feature>